<dbReference type="EMBL" id="CAEZYW010000125">
    <property type="protein sequence ID" value="CAB4743365.1"/>
    <property type="molecule type" value="Genomic_DNA"/>
</dbReference>
<organism evidence="1">
    <name type="scientific">freshwater metagenome</name>
    <dbReference type="NCBI Taxonomy" id="449393"/>
    <lineage>
        <taxon>unclassified sequences</taxon>
        <taxon>metagenomes</taxon>
        <taxon>ecological metagenomes</taxon>
    </lineage>
</organism>
<gene>
    <name evidence="1" type="ORF">UFOPK2786_00900</name>
</gene>
<evidence type="ECO:0000313" key="1">
    <source>
        <dbReference type="EMBL" id="CAB4743365.1"/>
    </source>
</evidence>
<dbReference type="AlphaFoldDB" id="A0A6J6T901"/>
<sequence>MCCEDAVADFPAVVAQMVAAARLRLLSPESWGADAWNSAVVARPLHHAGDAALEALWSRFADDRELSPQEVAAALVGASDVDTVTGLVRLTVSDAGVIWNTPIPTVAAECVVVDVPVLVSCNSTLPIRVTAGGESVSLSNGEHALFEEHLDDDARTIAVVVDGVPHVSPDAVERVARGVLRLTADLPCRWSVIGTDGAAHFPRGGMRKWDVHGRGYAHGDDLEVVVPPGQYVVRAMRGIEFLPFEVDALVEAGTAVTVAAELVRRFDPHASGWWSADLHVHANYGGEYAVGADQAMAMQRGEGLDFMNLVAANQLTAHVHDVGLFRAALDHQLPGSHASPAHAGLEYRNDLYGHVHVTGAARDVGRYQTGHAQGAVRVDVPFNHEAAADFRSVGAVVGYCHPVMPVWGDAPQDVLERVMGRTDPRNSEARCAVLDAALGVVDSVDVLSNADDLASAEMYRRMVGAGLRVAATAGSDAMLSLRHMGVHSNPPGWVRMYARTGASISLPTLQEAIRAGRTIATNGPWLMLDVNGHGPGDDLEVSVSTTVIATVSATSDGPFTVRLHRGSQLVHEWEVACGEASQGWSATLPLQVSSPDAFTAELVGGPDPLVLDDNAYAHTSPVHVLIGGHRLRRDDDVHWCLLWLERLRALVAQHGRGVGEHLAEFDVAVDAARSRLQWPPMSLG</sequence>
<proteinExistence type="predicted"/>
<name>A0A6J6T901_9ZZZZ</name>
<protein>
    <submittedName>
        <fullName evidence="1">Unannotated protein</fullName>
    </submittedName>
</protein>
<dbReference type="Gene3D" id="3.20.20.140">
    <property type="entry name" value="Metal-dependent hydrolases"/>
    <property type="match status" value="1"/>
</dbReference>
<accession>A0A6J6T901</accession>
<reference evidence="1" key="1">
    <citation type="submission" date="2020-05" db="EMBL/GenBank/DDBJ databases">
        <authorList>
            <person name="Chiriac C."/>
            <person name="Salcher M."/>
            <person name="Ghai R."/>
            <person name="Kavagutti S V."/>
        </authorList>
    </citation>
    <scope>NUCLEOTIDE SEQUENCE</scope>
</reference>
<dbReference type="NCBIfam" id="NF038032">
    <property type="entry name" value="CehA_McbA_metalo"/>
    <property type="match status" value="1"/>
</dbReference>